<evidence type="ECO:0000259" key="3">
    <source>
        <dbReference type="Pfam" id="PF02525"/>
    </source>
</evidence>
<dbReference type="RefSeq" id="WP_052811493.1">
    <property type="nucleotide sequence ID" value="NZ_BBPI01000060.1"/>
</dbReference>
<protein>
    <submittedName>
        <fullName evidence="4">Putative NAD(P)H dehydrogenase</fullName>
    </submittedName>
</protein>
<dbReference type="InterPro" id="IPR051545">
    <property type="entry name" value="NAD(P)H_dehydrogenase_qn"/>
</dbReference>
<proteinExistence type="inferred from homology"/>
<name>A0A0A1W8E9_9SPHN</name>
<dbReference type="Pfam" id="PF02525">
    <property type="entry name" value="Flavodoxin_2"/>
    <property type="match status" value="1"/>
</dbReference>
<comment type="caution">
    <text evidence="4">The sequence shown here is derived from an EMBL/GenBank/DDBJ whole genome shotgun (WGS) entry which is preliminary data.</text>
</comment>
<dbReference type="GO" id="GO:0005829">
    <property type="term" value="C:cytosol"/>
    <property type="evidence" value="ECO:0007669"/>
    <property type="project" value="TreeGrafter"/>
</dbReference>
<dbReference type="AlphaFoldDB" id="A0A0A1W8E9"/>
<evidence type="ECO:0000256" key="2">
    <source>
        <dbReference type="ARBA" id="ARBA00023002"/>
    </source>
</evidence>
<dbReference type="PANTHER" id="PTHR10204">
    <property type="entry name" value="NAD P H OXIDOREDUCTASE-RELATED"/>
    <property type="match status" value="1"/>
</dbReference>
<accession>A0A0A1W8E9</accession>
<evidence type="ECO:0000256" key="1">
    <source>
        <dbReference type="ARBA" id="ARBA00006252"/>
    </source>
</evidence>
<gene>
    <name evidence="4" type="ORF">SP5_060_00920</name>
</gene>
<feature type="domain" description="Flavodoxin-like fold" evidence="3">
    <location>
        <begin position="19"/>
        <end position="180"/>
    </location>
</feature>
<comment type="similarity">
    <text evidence="1">Belongs to the NAD(P)H dehydrogenase (quinone) family.</text>
</comment>
<dbReference type="PANTHER" id="PTHR10204:SF34">
    <property type="entry name" value="NAD(P)H DEHYDROGENASE [QUINONE] 1 ISOFORM 1"/>
    <property type="match status" value="1"/>
</dbReference>
<dbReference type="Gene3D" id="3.40.50.360">
    <property type="match status" value="1"/>
</dbReference>
<sequence length="241" mass="26322">MSDAAPMAALDARPTAIDHLVVIGHPSPTGFSHAIAHAYAEAVRANGQSVTEHDLYATGFDPLLRAHERPDAPDFALSDDVRREVALVEKASVIVLVFPIWFGMPPAAIVGYVDRVLGARLGSRALRHDEPYQMLAGKHLLLFTTSGATLPWLSAKGQWYGLKAAFDTYIESIFSLAGCEHEHFDSIVTSLLPSYAAECLYHTGECARRISATLLSEAHRRQVHAKLALPPAVDDPRYERS</sequence>
<evidence type="ECO:0000313" key="5">
    <source>
        <dbReference type="Proteomes" id="UP000032305"/>
    </source>
</evidence>
<dbReference type="OrthoDB" id="9798454at2"/>
<keyword evidence="2" id="KW-0560">Oxidoreductase</keyword>
<dbReference type="GO" id="GO:0003955">
    <property type="term" value="F:NAD(P)H dehydrogenase (quinone) activity"/>
    <property type="evidence" value="ECO:0007669"/>
    <property type="project" value="TreeGrafter"/>
</dbReference>
<keyword evidence="5" id="KW-1185">Reference proteome</keyword>
<organism evidence="4 5">
    <name type="scientific">Sphingomonas parapaucimobilis NBRC 15100</name>
    <dbReference type="NCBI Taxonomy" id="1219049"/>
    <lineage>
        <taxon>Bacteria</taxon>
        <taxon>Pseudomonadati</taxon>
        <taxon>Pseudomonadota</taxon>
        <taxon>Alphaproteobacteria</taxon>
        <taxon>Sphingomonadales</taxon>
        <taxon>Sphingomonadaceae</taxon>
        <taxon>Sphingomonas</taxon>
    </lineage>
</organism>
<reference evidence="4 5" key="1">
    <citation type="submission" date="2014-11" db="EMBL/GenBank/DDBJ databases">
        <title>Whole genome shotgun sequence of Sphingomonas parapaucimobilis NBRC 15100.</title>
        <authorList>
            <person name="Katano-Makiyama Y."/>
            <person name="Hosoyama A."/>
            <person name="Hashimoto M."/>
            <person name="Hosoyama Y."/>
            <person name="Noguchi M."/>
            <person name="Numata M."/>
            <person name="Tsuchikane K."/>
            <person name="Hirakata S."/>
            <person name="Uohara A."/>
            <person name="Shimodaira J."/>
            <person name="Ohji S."/>
            <person name="Ichikawa N."/>
            <person name="Kimura A."/>
            <person name="Yamazoe A."/>
            <person name="Fujita N."/>
        </authorList>
    </citation>
    <scope>NUCLEOTIDE SEQUENCE [LARGE SCALE GENOMIC DNA]</scope>
    <source>
        <strain evidence="4 5">NBRC 15100</strain>
    </source>
</reference>
<evidence type="ECO:0000313" key="4">
    <source>
        <dbReference type="EMBL" id="GAM01386.1"/>
    </source>
</evidence>
<dbReference type="InterPro" id="IPR003680">
    <property type="entry name" value="Flavodoxin_fold"/>
</dbReference>
<dbReference type="Proteomes" id="UP000032305">
    <property type="component" value="Unassembled WGS sequence"/>
</dbReference>
<dbReference type="InterPro" id="IPR029039">
    <property type="entry name" value="Flavoprotein-like_sf"/>
</dbReference>
<dbReference type="SUPFAM" id="SSF52218">
    <property type="entry name" value="Flavoproteins"/>
    <property type="match status" value="1"/>
</dbReference>
<dbReference type="eggNOG" id="COG2249">
    <property type="taxonomic scope" value="Bacteria"/>
</dbReference>
<dbReference type="EMBL" id="BBPI01000060">
    <property type="protein sequence ID" value="GAM01386.1"/>
    <property type="molecule type" value="Genomic_DNA"/>
</dbReference>